<dbReference type="EMBL" id="JAAKZY010000043">
    <property type="protein sequence ID" value="NGO09061.1"/>
    <property type="molecule type" value="Genomic_DNA"/>
</dbReference>
<reference evidence="2 3" key="1">
    <citation type="submission" date="2020-02" db="EMBL/GenBank/DDBJ databases">
        <title>Whole-genome analyses of novel actinobacteria.</title>
        <authorList>
            <person name="Sahin N."/>
            <person name="Gencbay T."/>
        </authorList>
    </citation>
    <scope>NUCLEOTIDE SEQUENCE [LARGE SCALE GENOMIC DNA]</scope>
    <source>
        <strain evidence="2 3">HC44</strain>
    </source>
</reference>
<evidence type="ECO:0000313" key="3">
    <source>
        <dbReference type="Proteomes" id="UP000472335"/>
    </source>
</evidence>
<feature type="region of interest" description="Disordered" evidence="1">
    <location>
        <begin position="1"/>
        <end position="26"/>
    </location>
</feature>
<dbReference type="Proteomes" id="UP000472335">
    <property type="component" value="Unassembled WGS sequence"/>
</dbReference>
<protein>
    <submittedName>
        <fullName evidence="2">SapB/AmfS family lantipeptide</fullName>
    </submittedName>
</protein>
<evidence type="ECO:0000313" key="2">
    <source>
        <dbReference type="EMBL" id="NGO09061.1"/>
    </source>
</evidence>
<comment type="caution">
    <text evidence="2">The sequence shown here is derived from an EMBL/GenBank/DDBJ whole genome shotgun (WGS) entry which is preliminary data.</text>
</comment>
<dbReference type="Pfam" id="PF19402">
    <property type="entry name" value="RamS"/>
    <property type="match status" value="1"/>
</dbReference>
<gene>
    <name evidence="2" type="ORF">G5C60_16010</name>
</gene>
<dbReference type="AlphaFoldDB" id="A0A6G4V507"/>
<name>A0A6G4V507_9ACTN</name>
<dbReference type="InterPro" id="IPR045825">
    <property type="entry name" value="RamS"/>
</dbReference>
<accession>A0A6G4V507</accession>
<proteinExistence type="predicted"/>
<keyword evidence="3" id="KW-1185">Reference proteome</keyword>
<sequence>MSLLELQGLTIESETGQAPPPGSRASKNCFNNPSFLSRLLCF</sequence>
<evidence type="ECO:0000256" key="1">
    <source>
        <dbReference type="SAM" id="MobiDB-lite"/>
    </source>
</evidence>
<organism evidence="2 3">
    <name type="scientific">Streptomyces scabichelini</name>
    <dbReference type="NCBI Taxonomy" id="2711217"/>
    <lineage>
        <taxon>Bacteria</taxon>
        <taxon>Bacillati</taxon>
        <taxon>Actinomycetota</taxon>
        <taxon>Actinomycetes</taxon>
        <taxon>Kitasatosporales</taxon>
        <taxon>Streptomycetaceae</taxon>
        <taxon>Streptomyces</taxon>
    </lineage>
</organism>